<dbReference type="RefSeq" id="WP_089527005.1">
    <property type="nucleotide sequence ID" value="NZ_NMUQ01000005.1"/>
</dbReference>
<feature type="transmembrane region" description="Helical" evidence="1">
    <location>
        <begin position="16"/>
        <end position="33"/>
    </location>
</feature>
<accession>A0A229NT45</accession>
<dbReference type="Proteomes" id="UP000215145">
    <property type="component" value="Unassembled WGS sequence"/>
</dbReference>
<sequence length="136" mass="16213">MEETKTVLIKITKPNLSGLLYALVFLVTPPLISYAQSNFYYYLLSLFFYVPWIVCTIKELKSRVLKFTDNQLIAGNFTLYYKDIEDVVVYKKRLNITVNNKRWLTKLIYLDFKNTQDKENTKNKIDEWKIHNNKIS</sequence>
<evidence type="ECO:0000313" key="3">
    <source>
        <dbReference type="Proteomes" id="UP000215145"/>
    </source>
</evidence>
<reference evidence="2 3" key="1">
    <citation type="submission" date="2017-07" db="EMBL/GenBank/DDBJ databases">
        <title>Paenibacillus herberti R33 genome sequencing and assembly.</title>
        <authorList>
            <person name="Su W."/>
        </authorList>
    </citation>
    <scope>NUCLEOTIDE SEQUENCE [LARGE SCALE GENOMIC DNA]</scope>
    <source>
        <strain evidence="2 3">R33</strain>
    </source>
</reference>
<protein>
    <submittedName>
        <fullName evidence="2">Uncharacterized protein</fullName>
    </submittedName>
</protein>
<keyword evidence="1" id="KW-0812">Transmembrane</keyword>
<comment type="caution">
    <text evidence="2">The sequence shown here is derived from an EMBL/GenBank/DDBJ whole genome shotgun (WGS) entry which is preliminary data.</text>
</comment>
<keyword evidence="3" id="KW-1185">Reference proteome</keyword>
<name>A0A229NT45_9BACL</name>
<feature type="transmembrane region" description="Helical" evidence="1">
    <location>
        <begin position="39"/>
        <end position="57"/>
    </location>
</feature>
<gene>
    <name evidence="2" type="ORF">CGZ75_24220</name>
</gene>
<proteinExistence type="predicted"/>
<dbReference type="AlphaFoldDB" id="A0A229NT45"/>
<organism evidence="2 3">
    <name type="scientific">Paenibacillus herberti</name>
    <dbReference type="NCBI Taxonomy" id="1619309"/>
    <lineage>
        <taxon>Bacteria</taxon>
        <taxon>Bacillati</taxon>
        <taxon>Bacillota</taxon>
        <taxon>Bacilli</taxon>
        <taxon>Bacillales</taxon>
        <taxon>Paenibacillaceae</taxon>
        <taxon>Paenibacillus</taxon>
    </lineage>
</organism>
<keyword evidence="1" id="KW-0472">Membrane</keyword>
<keyword evidence="1" id="KW-1133">Transmembrane helix</keyword>
<evidence type="ECO:0000256" key="1">
    <source>
        <dbReference type="SAM" id="Phobius"/>
    </source>
</evidence>
<evidence type="ECO:0000313" key="2">
    <source>
        <dbReference type="EMBL" id="OXM12982.1"/>
    </source>
</evidence>
<dbReference type="EMBL" id="NMUQ01000005">
    <property type="protein sequence ID" value="OXM12982.1"/>
    <property type="molecule type" value="Genomic_DNA"/>
</dbReference>